<dbReference type="Pfam" id="PF00106">
    <property type="entry name" value="adh_short"/>
    <property type="match status" value="1"/>
</dbReference>
<gene>
    <name evidence="2" type="ordered locus">PST_3077</name>
</gene>
<comment type="similarity">
    <text evidence="1">Belongs to the short-chain dehydrogenases/reductases (SDR) family.</text>
</comment>
<dbReference type="InterPro" id="IPR036291">
    <property type="entry name" value="NAD(P)-bd_dom_sf"/>
</dbReference>
<dbReference type="SUPFAM" id="SSF51735">
    <property type="entry name" value="NAD(P)-binding Rossmann-fold domains"/>
    <property type="match status" value="1"/>
</dbReference>
<dbReference type="HOGENOM" id="CLU_010194_9_1_6"/>
<dbReference type="Gene3D" id="3.40.50.720">
    <property type="entry name" value="NAD(P)-binding Rossmann-like Domain"/>
    <property type="match status" value="1"/>
</dbReference>
<dbReference type="PANTHER" id="PTHR45458">
    <property type="entry name" value="SHORT-CHAIN DEHYDROGENASE/REDUCTASE SDR"/>
    <property type="match status" value="1"/>
</dbReference>
<dbReference type="PRINTS" id="PR00080">
    <property type="entry name" value="SDRFAMILY"/>
</dbReference>
<dbReference type="eggNOG" id="COG1028">
    <property type="taxonomic scope" value="Bacteria"/>
</dbReference>
<dbReference type="CDD" id="cd05325">
    <property type="entry name" value="carb_red_sniffer_like_SDR_c"/>
    <property type="match status" value="1"/>
</dbReference>
<name>A4VP16_STUS1</name>
<sequence length="255" mass="27230">MVDCRTPARCARGWSSRYSCPRHDLRDCSMPKNILIVGASRGLGLGLAKQFSSAGWQVIATVRDPQRAEALNGLPQLRIETLDMDDAASVDQLAARLAGTPIDVLFVNAGIAGPQDKPTTEASQAEVGQLFFTNAVAPVRLAERLLPLVNPDQGVVVFMSSILGSVEVGPGMGMDLYGASKAALNHMTRTFVAKLGETKLTVLSMHPGWVKTDMGGDQAPLDVETSARGMAEQVTRAIGQGGHRYIDYLGDALPW</sequence>
<proteinExistence type="inferred from homology"/>
<evidence type="ECO:0000313" key="3">
    <source>
        <dbReference type="Proteomes" id="UP000000233"/>
    </source>
</evidence>
<dbReference type="KEGG" id="psa:PST_3077"/>
<protein>
    <submittedName>
        <fullName evidence="2">Oxidoreductase, short-chain dehydrogenase/reductase family</fullName>
    </submittedName>
</protein>
<reference evidence="2 3" key="1">
    <citation type="journal article" date="2008" name="Proc. Natl. Acad. Sci. U.S.A.">
        <title>Nitrogen fixation island and rhizosphere competence traits in the genome of root-associated Pseudomonas stutzeri A1501.</title>
        <authorList>
            <person name="Yan Y."/>
            <person name="Yang J."/>
            <person name="Dou Y."/>
            <person name="Chen M."/>
            <person name="Ping S."/>
            <person name="Peng J."/>
            <person name="Lu W."/>
            <person name="Zhang W."/>
            <person name="Yao Z."/>
            <person name="Li H."/>
            <person name="Liu W."/>
            <person name="He S."/>
            <person name="Geng L."/>
            <person name="Zhang X."/>
            <person name="Yang F."/>
            <person name="Yu H."/>
            <person name="Zhan Y."/>
            <person name="Li D."/>
            <person name="Lin Z."/>
            <person name="Wang Y."/>
            <person name="Elmerich C."/>
            <person name="Lin M."/>
            <person name="Jin Q."/>
        </authorList>
    </citation>
    <scope>NUCLEOTIDE SEQUENCE [LARGE SCALE GENOMIC DNA]</scope>
    <source>
        <strain evidence="2 3">A1501</strain>
    </source>
</reference>
<keyword evidence="3" id="KW-1185">Reference proteome</keyword>
<dbReference type="PRINTS" id="PR00081">
    <property type="entry name" value="GDHRDH"/>
</dbReference>
<accession>A4VP16</accession>
<dbReference type="NCBIfam" id="NF006035">
    <property type="entry name" value="PRK08177.1"/>
    <property type="match status" value="1"/>
</dbReference>
<dbReference type="AlphaFoldDB" id="A4VP16"/>
<dbReference type="EMBL" id="CP000304">
    <property type="protein sequence ID" value="ABP80717.1"/>
    <property type="molecule type" value="Genomic_DNA"/>
</dbReference>
<evidence type="ECO:0000256" key="1">
    <source>
        <dbReference type="RuleBase" id="RU000363"/>
    </source>
</evidence>
<evidence type="ECO:0000313" key="2">
    <source>
        <dbReference type="EMBL" id="ABP80717.1"/>
    </source>
</evidence>
<dbReference type="InterPro" id="IPR002347">
    <property type="entry name" value="SDR_fam"/>
</dbReference>
<dbReference type="Proteomes" id="UP000000233">
    <property type="component" value="Chromosome"/>
</dbReference>
<organism evidence="2 3">
    <name type="scientific">Stutzerimonas stutzeri (strain A1501)</name>
    <name type="common">Pseudomonas stutzeri</name>
    <dbReference type="NCBI Taxonomy" id="379731"/>
    <lineage>
        <taxon>Bacteria</taxon>
        <taxon>Pseudomonadati</taxon>
        <taxon>Pseudomonadota</taxon>
        <taxon>Gammaproteobacteria</taxon>
        <taxon>Pseudomonadales</taxon>
        <taxon>Pseudomonadaceae</taxon>
        <taxon>Stutzerimonas</taxon>
    </lineage>
</organism>
<dbReference type="PANTHER" id="PTHR45458:SF1">
    <property type="entry name" value="SHORT CHAIN DEHYDROGENASE"/>
    <property type="match status" value="1"/>
</dbReference>
<dbReference type="InterPro" id="IPR052184">
    <property type="entry name" value="SDR_enzymes"/>
</dbReference>
<dbReference type="GO" id="GO:0016616">
    <property type="term" value="F:oxidoreductase activity, acting on the CH-OH group of donors, NAD or NADP as acceptor"/>
    <property type="evidence" value="ECO:0007669"/>
    <property type="project" value="TreeGrafter"/>
</dbReference>